<dbReference type="GO" id="GO:0006605">
    <property type="term" value="P:protein targeting"/>
    <property type="evidence" value="ECO:0007669"/>
    <property type="project" value="UniProtKB-UniRule"/>
</dbReference>
<gene>
    <name evidence="10" type="primary">secY</name>
    <name evidence="14" type="ORF">SAMN04489857_1731</name>
</gene>
<dbReference type="InterPro" id="IPR002208">
    <property type="entry name" value="SecY/SEC61-alpha"/>
</dbReference>
<feature type="transmembrane region" description="Helical" evidence="10">
    <location>
        <begin position="155"/>
        <end position="172"/>
    </location>
</feature>
<comment type="similarity">
    <text evidence="2 10 13">Belongs to the SecY/SEC61-alpha family.</text>
</comment>
<dbReference type="HAMAP" id="MF_01465">
    <property type="entry name" value="SecY"/>
    <property type="match status" value="1"/>
</dbReference>
<dbReference type="InterPro" id="IPR030659">
    <property type="entry name" value="SecY_CS"/>
</dbReference>
<evidence type="ECO:0000256" key="6">
    <source>
        <dbReference type="ARBA" id="ARBA00022989"/>
    </source>
</evidence>
<comment type="subcellular location">
    <subcellularLocation>
        <location evidence="10">Cell membrane</location>
        <topology evidence="10">Multi-pass membrane protein</topology>
    </subcellularLocation>
    <subcellularLocation>
        <location evidence="1 12">Membrane</location>
        <topology evidence="1 12">Multi-pass membrane protein</topology>
    </subcellularLocation>
</comment>
<dbReference type="Proteomes" id="UP000199480">
    <property type="component" value="Chromosome I"/>
</dbReference>
<evidence type="ECO:0000313" key="15">
    <source>
        <dbReference type="Proteomes" id="UP000199480"/>
    </source>
</evidence>
<dbReference type="RefSeq" id="WP_090863615.1">
    <property type="nucleotide sequence ID" value="NZ_LT629759.1"/>
</dbReference>
<evidence type="ECO:0000256" key="3">
    <source>
        <dbReference type="ARBA" id="ARBA00022448"/>
    </source>
</evidence>
<proteinExistence type="inferred from homology"/>
<evidence type="ECO:0000256" key="12">
    <source>
        <dbReference type="RuleBase" id="RU003484"/>
    </source>
</evidence>
<keyword evidence="7 10" id="KW-0811">Translocation</keyword>
<dbReference type="GO" id="GO:0043952">
    <property type="term" value="P:protein transport by the Sec complex"/>
    <property type="evidence" value="ECO:0007669"/>
    <property type="project" value="UniProtKB-UniRule"/>
</dbReference>
<keyword evidence="5 10" id="KW-0653">Protein transport</keyword>
<dbReference type="Gene3D" id="1.10.3370.10">
    <property type="entry name" value="SecY subunit domain"/>
    <property type="match status" value="1"/>
</dbReference>
<accession>A0A1H1N7T7</accession>
<comment type="function">
    <text evidence="10 11">The central subunit of the protein translocation channel SecYEG. Consists of two halves formed by TMs 1-5 and 6-10. These two domains form a lateral gate at the front which open onto the bilayer between TMs 2 and 7, and are clamped together by SecE at the back. The channel is closed by both a pore ring composed of hydrophobic SecY resides and a short helix (helix 2A) on the extracellular side of the membrane which forms a plug. The plug probably moves laterally to allow the channel to open. The ring and the pore may move independently.</text>
</comment>
<keyword evidence="8 10" id="KW-0472">Membrane</keyword>
<feature type="transmembrane region" description="Helical" evidence="10">
    <location>
        <begin position="18"/>
        <end position="36"/>
    </location>
</feature>
<keyword evidence="3 10" id="KW-0813">Transport</keyword>
<reference evidence="15" key="1">
    <citation type="submission" date="2016-10" db="EMBL/GenBank/DDBJ databases">
        <authorList>
            <person name="Varghese N."/>
            <person name="Submissions S."/>
        </authorList>
    </citation>
    <scope>NUCLEOTIDE SEQUENCE [LARGE SCALE GENOMIC DNA]</scope>
    <source>
        <strain evidence="15">DSM 22620</strain>
    </source>
</reference>
<name>A0A1H1N7T7_9ACTN</name>
<evidence type="ECO:0000256" key="2">
    <source>
        <dbReference type="ARBA" id="ARBA00005751"/>
    </source>
</evidence>
<evidence type="ECO:0000256" key="10">
    <source>
        <dbReference type="HAMAP-Rule" id="MF_01465"/>
    </source>
</evidence>
<evidence type="ECO:0000256" key="11">
    <source>
        <dbReference type="RuleBase" id="RU000537"/>
    </source>
</evidence>
<dbReference type="SUPFAM" id="SSF103491">
    <property type="entry name" value="Preprotein translocase SecY subunit"/>
    <property type="match status" value="1"/>
</dbReference>
<dbReference type="PRINTS" id="PR00303">
    <property type="entry name" value="SECYTRNLCASE"/>
</dbReference>
<keyword evidence="6 10" id="KW-1133">Transmembrane helix</keyword>
<evidence type="ECO:0000256" key="1">
    <source>
        <dbReference type="ARBA" id="ARBA00004141"/>
    </source>
</evidence>
<feature type="transmembrane region" description="Helical" evidence="10">
    <location>
        <begin position="116"/>
        <end position="135"/>
    </location>
</feature>
<evidence type="ECO:0000256" key="9">
    <source>
        <dbReference type="ARBA" id="ARBA00039733"/>
    </source>
</evidence>
<dbReference type="InterPro" id="IPR026593">
    <property type="entry name" value="SecY"/>
</dbReference>
<feature type="transmembrane region" description="Helical" evidence="10">
    <location>
        <begin position="363"/>
        <end position="384"/>
    </location>
</feature>
<feature type="transmembrane region" description="Helical" evidence="10">
    <location>
        <begin position="184"/>
        <end position="204"/>
    </location>
</feature>
<dbReference type="EMBL" id="LT629759">
    <property type="protein sequence ID" value="SDR95083.1"/>
    <property type="molecule type" value="Genomic_DNA"/>
</dbReference>
<keyword evidence="4 10" id="KW-0812">Transmembrane</keyword>
<dbReference type="NCBIfam" id="TIGR00967">
    <property type="entry name" value="3a0501s007"/>
    <property type="match status" value="1"/>
</dbReference>
<evidence type="ECO:0000256" key="13">
    <source>
        <dbReference type="RuleBase" id="RU004349"/>
    </source>
</evidence>
<dbReference type="GO" id="GO:0065002">
    <property type="term" value="P:intracellular protein transmembrane transport"/>
    <property type="evidence" value="ECO:0007669"/>
    <property type="project" value="UniProtKB-UniRule"/>
</dbReference>
<dbReference type="PIRSF" id="PIRSF004557">
    <property type="entry name" value="SecY"/>
    <property type="match status" value="1"/>
</dbReference>
<feature type="transmembrane region" description="Helical" evidence="10">
    <location>
        <begin position="300"/>
        <end position="322"/>
    </location>
</feature>
<dbReference type="OrthoDB" id="9809248at2"/>
<dbReference type="Pfam" id="PF00344">
    <property type="entry name" value="SecY"/>
    <property type="match status" value="1"/>
</dbReference>
<dbReference type="AlphaFoldDB" id="A0A1H1N7T7"/>
<dbReference type="GO" id="GO:0005886">
    <property type="term" value="C:plasma membrane"/>
    <property type="evidence" value="ECO:0007669"/>
    <property type="project" value="UniProtKB-SubCell"/>
</dbReference>
<evidence type="ECO:0000256" key="5">
    <source>
        <dbReference type="ARBA" id="ARBA00022927"/>
    </source>
</evidence>
<dbReference type="GeneID" id="78501064"/>
<sequence>MLKGIANAFRIPELRKKILITIGILALYRFGAYLPTPGVPFASMLEAFQTAAAGSGAIAVLNLFSGGALSRVSVFSLGIMPYITAQIILQMFQAVIPSLGELAKEGESGQRKITQYTRYLTIGLALINAIGYLFLFKSYGIDFSQLGFPEFIEDIVIVGVLLTGAIIIMWLGEVITQRGIGNGMSLIIFANIMAGLPSALISSVKTSSTGTVVTLITVLVMIAIIPVIVYIERGQRRIPVQYAKRVVGRRIMGGQSTYLPIKVNTAGVVPIIFASALLYLPAQLAVFFPNVGWIQFVANALASGWVNWVLSVLLIVFFAYFYTSMVFNPDETADQLRKAGGFIPGVRPGNATAEYIKSVLDHITLPGALFMAILAVVPSILFSITGNTLMQSFGGTSVLIMVGVAMDTISQLESQLKMHNYEGFFK</sequence>
<dbReference type="FunFam" id="1.10.3370.10:FF:000001">
    <property type="entry name" value="Preprotein translocase subunit SecY"/>
    <property type="match status" value="1"/>
</dbReference>
<feature type="transmembrane region" description="Helical" evidence="10">
    <location>
        <begin position="210"/>
        <end position="231"/>
    </location>
</feature>
<evidence type="ECO:0000256" key="4">
    <source>
        <dbReference type="ARBA" id="ARBA00022692"/>
    </source>
</evidence>
<dbReference type="PROSITE" id="PS00756">
    <property type="entry name" value="SECY_2"/>
    <property type="match status" value="1"/>
</dbReference>
<comment type="subunit">
    <text evidence="10">Component of the Sec protein translocase complex. Heterotrimer consisting of SecY, SecE and SecG subunits. The heterotrimers can form oligomers, although 1 heterotrimer is thought to be able to translocate proteins. Interacts with the ribosome. Interacts with SecDF, and other proteins may be involved. Interacts with SecA.</text>
</comment>
<dbReference type="PROSITE" id="PS00755">
    <property type="entry name" value="SECY_1"/>
    <property type="match status" value="1"/>
</dbReference>
<protein>
    <recommendedName>
        <fullName evidence="9 10">Protein translocase subunit SecY</fullName>
    </recommendedName>
</protein>
<evidence type="ECO:0000256" key="7">
    <source>
        <dbReference type="ARBA" id="ARBA00023010"/>
    </source>
</evidence>
<evidence type="ECO:0000313" key="14">
    <source>
        <dbReference type="EMBL" id="SDR95083.1"/>
    </source>
</evidence>
<evidence type="ECO:0000256" key="8">
    <source>
        <dbReference type="ARBA" id="ARBA00023136"/>
    </source>
</evidence>
<organism evidence="14 15">
    <name type="scientific">Parafannyhessea umbonata</name>
    <dbReference type="NCBI Taxonomy" id="604330"/>
    <lineage>
        <taxon>Bacteria</taxon>
        <taxon>Bacillati</taxon>
        <taxon>Actinomycetota</taxon>
        <taxon>Coriobacteriia</taxon>
        <taxon>Coriobacteriales</taxon>
        <taxon>Atopobiaceae</taxon>
        <taxon>Parafannyhessea</taxon>
    </lineage>
</organism>
<keyword evidence="10" id="KW-1003">Cell membrane</keyword>
<dbReference type="PANTHER" id="PTHR10906">
    <property type="entry name" value="SECY/SEC61-ALPHA FAMILY MEMBER"/>
    <property type="match status" value="1"/>
</dbReference>
<comment type="caution">
    <text evidence="10">Lacks conserved residue(s) required for the propagation of feature annotation.</text>
</comment>
<feature type="transmembrane region" description="Helical" evidence="10">
    <location>
        <begin position="259"/>
        <end position="280"/>
    </location>
</feature>
<dbReference type="InterPro" id="IPR023201">
    <property type="entry name" value="SecY_dom_sf"/>
</dbReference>